<evidence type="ECO:0000313" key="2">
    <source>
        <dbReference type="Proteomes" id="UP000192936"/>
    </source>
</evidence>
<protein>
    <recommendedName>
        <fullName evidence="3">Class I SAM-dependent methyltransferase</fullName>
    </recommendedName>
</protein>
<dbReference type="RefSeq" id="WP_085089475.1">
    <property type="nucleotide sequence ID" value="NZ_FXAK01000007.1"/>
</dbReference>
<dbReference type="OrthoDB" id="5449792at2"/>
<name>A0A1X7GY64_9PROT</name>
<accession>A0A1X7GY64</accession>
<sequence>MLREAFEYLTTPCPPLARRFGYLSEMVALGARHRRQKRVWAPHVAACHRFIDQAIQRVESGGRALVAGSGLLIEIPLETLTARFDEVVLADILHSRAVRRRAAALPNVRLVELDVSGALEPLAAALDSGGPLPTDFEPPIPDGGPFRFAVSCNLLSQLPLLPLEAVERRAPAATEAERMAFALRMVHGHLCWLSAIAERAALFTDIDASWLHGGTVTEVEDSTWGLALPAPDMSWLWDIAPAPEQDRRQDLRHSVGGWFDVRTVTSVLPPC</sequence>
<evidence type="ECO:0000313" key="1">
    <source>
        <dbReference type="EMBL" id="SMF76417.1"/>
    </source>
</evidence>
<dbReference type="EMBL" id="FXAK01000007">
    <property type="protein sequence ID" value="SMF76417.1"/>
    <property type="molecule type" value="Genomic_DNA"/>
</dbReference>
<proteinExistence type="predicted"/>
<dbReference type="Proteomes" id="UP000192936">
    <property type="component" value="Unassembled WGS sequence"/>
</dbReference>
<organism evidence="1 2">
    <name type="scientific">Azospirillum oryzae</name>
    <dbReference type="NCBI Taxonomy" id="286727"/>
    <lineage>
        <taxon>Bacteria</taxon>
        <taxon>Pseudomonadati</taxon>
        <taxon>Pseudomonadota</taxon>
        <taxon>Alphaproteobacteria</taxon>
        <taxon>Rhodospirillales</taxon>
        <taxon>Azospirillaceae</taxon>
        <taxon>Azospirillum</taxon>
    </lineage>
</organism>
<evidence type="ECO:0008006" key="3">
    <source>
        <dbReference type="Google" id="ProtNLM"/>
    </source>
</evidence>
<reference evidence="1 2" key="1">
    <citation type="submission" date="2017-04" db="EMBL/GenBank/DDBJ databases">
        <authorList>
            <person name="Afonso C.L."/>
            <person name="Miller P.J."/>
            <person name="Scott M.A."/>
            <person name="Spackman E."/>
            <person name="Goraichik I."/>
            <person name="Dimitrov K.M."/>
            <person name="Suarez D.L."/>
            <person name="Swayne D.E."/>
        </authorList>
    </citation>
    <scope>NUCLEOTIDE SEQUENCE [LARGE SCALE GENOMIC DNA]</scope>
    <source>
        <strain evidence="1 2">A2P</strain>
    </source>
</reference>
<gene>
    <name evidence="1" type="ORF">SAMN02982917_4592</name>
</gene>
<dbReference type="STRING" id="286727.SAMN02982917_4592"/>
<dbReference type="AlphaFoldDB" id="A0A1X7GY64"/>